<dbReference type="OrthoDB" id="2362330at2759"/>
<accession>A0A9Q8VEU1</accession>
<evidence type="ECO:0000256" key="1">
    <source>
        <dbReference type="SAM" id="SignalP"/>
    </source>
</evidence>
<evidence type="ECO:0000313" key="3">
    <source>
        <dbReference type="Proteomes" id="UP000829364"/>
    </source>
</evidence>
<feature type="chain" id="PRO_5040168844" evidence="1">
    <location>
        <begin position="20"/>
        <end position="355"/>
    </location>
</feature>
<dbReference type="GeneID" id="72070033"/>
<dbReference type="EMBL" id="CP086361">
    <property type="protein sequence ID" value="UNI22172.1"/>
    <property type="molecule type" value="Genomic_DNA"/>
</dbReference>
<keyword evidence="1" id="KW-0732">Signal</keyword>
<feature type="signal peptide" evidence="1">
    <location>
        <begin position="1"/>
        <end position="19"/>
    </location>
</feature>
<organism evidence="2 3">
    <name type="scientific">Purpureocillium takamizusanense</name>
    <dbReference type="NCBI Taxonomy" id="2060973"/>
    <lineage>
        <taxon>Eukaryota</taxon>
        <taxon>Fungi</taxon>
        <taxon>Dikarya</taxon>
        <taxon>Ascomycota</taxon>
        <taxon>Pezizomycotina</taxon>
        <taxon>Sordariomycetes</taxon>
        <taxon>Hypocreomycetidae</taxon>
        <taxon>Hypocreales</taxon>
        <taxon>Ophiocordycipitaceae</taxon>
        <taxon>Purpureocillium</taxon>
    </lineage>
</organism>
<gene>
    <name evidence="2" type="ORF">JDV02_008085</name>
</gene>
<dbReference type="Proteomes" id="UP000829364">
    <property type="component" value="Chromosome 8"/>
</dbReference>
<keyword evidence="3" id="KW-1185">Reference proteome</keyword>
<proteinExistence type="predicted"/>
<dbReference type="SUPFAM" id="SSF51445">
    <property type="entry name" value="(Trans)glycosidases"/>
    <property type="match status" value="1"/>
</dbReference>
<dbReference type="RefSeq" id="XP_047845653.1">
    <property type="nucleotide sequence ID" value="XM_047989649.1"/>
</dbReference>
<reference evidence="2" key="1">
    <citation type="submission" date="2021-11" db="EMBL/GenBank/DDBJ databases">
        <title>Purpureocillium_takamizusanense_genome.</title>
        <authorList>
            <person name="Nguyen N.-H."/>
        </authorList>
    </citation>
    <scope>NUCLEOTIDE SEQUENCE</scope>
    <source>
        <strain evidence="2">PT3</strain>
    </source>
</reference>
<protein>
    <submittedName>
        <fullName evidence="2">Uncharacterized protein</fullName>
    </submittedName>
</protein>
<dbReference type="InterPro" id="IPR017853">
    <property type="entry name" value="GH"/>
</dbReference>
<name>A0A9Q8VEU1_9HYPO</name>
<evidence type="ECO:0000313" key="2">
    <source>
        <dbReference type="EMBL" id="UNI22172.1"/>
    </source>
</evidence>
<dbReference type="Gene3D" id="3.20.20.80">
    <property type="entry name" value="Glycosidases"/>
    <property type="match status" value="1"/>
</dbReference>
<dbReference type="AlphaFoldDB" id="A0A9Q8VEU1"/>
<sequence length="355" mass="40156">MALPLYFLLLSAISLVATGQSPAQCDFQWQPPNSCRCALNQTSNNTAPANWLYSSELNSDALTILRRPDTPGAQIIYNWKQLEPTEGQYNFSQIEADLSRVESLGKNLWIWLLFQSYNRSRNPTPGYLNQSMYNNGSVMALGRPGEPGGWVAMQWNAHVRARFQLLLTKLAERFDGRIYGINLDETSVQLSPAVAKASAFSPKAWYDAEQENILHARRAFSSSHVVQFVNFWPGELYSNDAVMNDSFAFYAEHGIGFGGPDNIPWNCPYMTNSYPLYSQYKNKVPIRITSVQEPDYKDYINPQTNSTFTKDEFIQFARDYLQVDIIFWAVTSPLYNAAVPGRKRRPLTGPGLGPN</sequence>
<dbReference type="KEGG" id="ptkz:JDV02_008085"/>